<keyword evidence="1" id="KW-0472">Membrane</keyword>
<name>A0A7V3ZX20_UNCW3</name>
<dbReference type="Pfam" id="PF13487">
    <property type="entry name" value="HD_5"/>
    <property type="match status" value="1"/>
</dbReference>
<dbReference type="PANTHER" id="PTHR45228:SF8">
    <property type="entry name" value="TWO-COMPONENT RESPONSE REGULATOR-RELATED"/>
    <property type="match status" value="1"/>
</dbReference>
<proteinExistence type="predicted"/>
<dbReference type="InterPro" id="IPR037522">
    <property type="entry name" value="HD_GYP_dom"/>
</dbReference>
<keyword evidence="1" id="KW-0812">Transmembrane</keyword>
<organism evidence="3">
    <name type="scientific">candidate division WOR-3 bacterium</name>
    <dbReference type="NCBI Taxonomy" id="2052148"/>
    <lineage>
        <taxon>Bacteria</taxon>
        <taxon>Bacteria division WOR-3</taxon>
    </lineage>
</organism>
<dbReference type="InterPro" id="IPR003607">
    <property type="entry name" value="HD/PDEase_dom"/>
</dbReference>
<comment type="caution">
    <text evidence="3">The sequence shown here is derived from an EMBL/GenBank/DDBJ whole genome shotgun (WGS) entry which is preliminary data.</text>
</comment>
<protein>
    <submittedName>
        <fullName evidence="3">HD domain-containing protein</fullName>
    </submittedName>
</protein>
<reference evidence="3" key="1">
    <citation type="journal article" date="2020" name="mSystems">
        <title>Genome- and Community-Level Interaction Insights into Carbon Utilization and Element Cycling Functions of Hydrothermarchaeota in Hydrothermal Sediment.</title>
        <authorList>
            <person name="Zhou Z."/>
            <person name="Liu Y."/>
            <person name="Xu W."/>
            <person name="Pan J."/>
            <person name="Luo Z.H."/>
            <person name="Li M."/>
        </authorList>
    </citation>
    <scope>NUCLEOTIDE SEQUENCE [LARGE SCALE GENOMIC DNA]</scope>
    <source>
        <strain evidence="3">SpSt-69</strain>
    </source>
</reference>
<dbReference type="EMBL" id="DTDJ01000023">
    <property type="protein sequence ID" value="HGL17228.1"/>
    <property type="molecule type" value="Genomic_DNA"/>
</dbReference>
<dbReference type="InterPro" id="IPR052020">
    <property type="entry name" value="Cyclic_di-GMP/3'3'-cGAMP_PDE"/>
</dbReference>
<sequence>MKPIKYYYRFLYFGIIFPALVVSAALSSYYSWKNISSITSRVSSEIKPRIGAVVNSIVSSISAEIATEKKTIEKILLESEREFERAILLGKSYDVLDKELIKSKISSLLRHTLFTDLSFFVFNQKSEIKWSSESNFQIGKIFENPDFLSALTDELDIKGVCFYPFTFIEGSGRTLIFKRLINGDIFAISLIINPELYLQDFRRIKDLSVFIEGVKIFNVYGTQILTEGGLTFVPLKWWEFYKRDLENTFYIPAFNGWSEPIKVLLRLNFLQMHTIFIFGVLTFFMLIILTFFVALNEYSVIRKDIRRVQSHLQKLDSYELPKVEVERFKIKEFSEVAMTLDSLVNKLKEEERKSVTLIIRTKEAFFDFAEKLALVAESYEHMTGEHLKRVKYLTGLIVNRLKIDRDYADEIINYSVLHDIGKIFIPIEILQVKRELTSEEWELARKHTIYGANLFTDSEFRIAKEICLYHHENYDGSGYPFGLKGEEIPLPGRIIRIVDVYDALRSERPYKKPYSHALSIKIMTEGDNITKPSDFDPVLMSIFIEEIEKIDYDNLYGER</sequence>
<feature type="transmembrane region" description="Helical" evidence="1">
    <location>
        <begin position="275"/>
        <end position="295"/>
    </location>
</feature>
<dbReference type="PROSITE" id="PS51832">
    <property type="entry name" value="HD_GYP"/>
    <property type="match status" value="1"/>
</dbReference>
<evidence type="ECO:0000313" key="3">
    <source>
        <dbReference type="EMBL" id="HGL17228.1"/>
    </source>
</evidence>
<keyword evidence="1" id="KW-1133">Transmembrane helix</keyword>
<feature type="transmembrane region" description="Helical" evidence="1">
    <location>
        <begin position="6"/>
        <end position="32"/>
    </location>
</feature>
<evidence type="ECO:0000259" key="2">
    <source>
        <dbReference type="PROSITE" id="PS51832"/>
    </source>
</evidence>
<dbReference type="SUPFAM" id="SSF109604">
    <property type="entry name" value="HD-domain/PDEase-like"/>
    <property type="match status" value="1"/>
</dbReference>
<dbReference type="Gene3D" id="1.10.3210.10">
    <property type="entry name" value="Hypothetical protein af1432"/>
    <property type="match status" value="1"/>
</dbReference>
<dbReference type="PANTHER" id="PTHR45228">
    <property type="entry name" value="CYCLIC DI-GMP PHOSPHODIESTERASE TM_0186-RELATED"/>
    <property type="match status" value="1"/>
</dbReference>
<gene>
    <name evidence="3" type="ORF">ENU66_02690</name>
</gene>
<dbReference type="SMART" id="SM00471">
    <property type="entry name" value="HDc"/>
    <property type="match status" value="1"/>
</dbReference>
<dbReference type="AlphaFoldDB" id="A0A7V3ZX20"/>
<dbReference type="CDD" id="cd00077">
    <property type="entry name" value="HDc"/>
    <property type="match status" value="1"/>
</dbReference>
<accession>A0A7V3ZX20</accession>
<evidence type="ECO:0000256" key="1">
    <source>
        <dbReference type="SAM" id="Phobius"/>
    </source>
</evidence>
<feature type="domain" description="HD-GYP" evidence="2">
    <location>
        <begin position="361"/>
        <end position="559"/>
    </location>
</feature>